<evidence type="ECO:0000259" key="1">
    <source>
        <dbReference type="Pfam" id="PF04765"/>
    </source>
</evidence>
<name>A0A060BWX9_9CHLB</name>
<sequence>ELRAPLAPAYLNDGWRYVCYTDTPMESYGIWEMRPIPYDNADPTRRSRWAKLHLPELFPDARWVLWQDANFCHLWVTFSPVLKFFMTVRYHCILLHILSVTAFYDEASACIMAKKDTTEVLQKNEVEAYRMQGMPE</sequence>
<feature type="non-terminal residue" evidence="2">
    <location>
        <position position="136"/>
    </location>
</feature>
<feature type="domain" description="TOD1/MUCI70 glycosyltransferase-like" evidence="1">
    <location>
        <begin position="28"/>
        <end position="134"/>
    </location>
</feature>
<dbReference type="AlphaFoldDB" id="A0A060BWX9"/>
<dbReference type="Pfam" id="PF04765">
    <property type="entry name" value="TOD1_MUCI70"/>
    <property type="match status" value="1"/>
</dbReference>
<dbReference type="InterPro" id="IPR048354">
    <property type="entry name" value="TOD1_MUCI70_glycTrfase_dom"/>
</dbReference>
<proteinExistence type="predicted"/>
<feature type="non-terminal residue" evidence="2">
    <location>
        <position position="1"/>
    </location>
</feature>
<protein>
    <submittedName>
        <fullName evidence="2">CAZy families GT2 protein</fullName>
    </submittedName>
</protein>
<reference evidence="2" key="1">
    <citation type="journal article" date="2013" name="Environ. Microbiol.">
        <title>Seasonally variable intestinal metagenomes of the red palm weevil (Rhynchophorus ferrugineus).</title>
        <authorList>
            <person name="Jia S."/>
            <person name="Zhang X."/>
            <person name="Zhang G."/>
            <person name="Yin A."/>
            <person name="Zhang S."/>
            <person name="Li F."/>
            <person name="Wang L."/>
            <person name="Zhao D."/>
            <person name="Yun Q."/>
            <person name="Tala"/>
            <person name="Wang J."/>
            <person name="Sun G."/>
            <person name="Baabdullah M."/>
            <person name="Yu X."/>
            <person name="Hu S."/>
            <person name="Al-Mssallem I.S."/>
            <person name="Yu J."/>
        </authorList>
    </citation>
    <scope>NUCLEOTIDE SEQUENCE</scope>
</reference>
<accession>A0A060BWX9</accession>
<organism evidence="2">
    <name type="scientific">uncultured Chlorobium sp</name>
    <dbReference type="NCBI Taxonomy" id="309171"/>
    <lineage>
        <taxon>Bacteria</taxon>
        <taxon>Pseudomonadati</taxon>
        <taxon>Chlorobiota</taxon>
        <taxon>Chlorobiia</taxon>
        <taxon>Chlorobiales</taxon>
        <taxon>Chlorobiaceae</taxon>
        <taxon>Chlorobium/Pelodictyon group</taxon>
        <taxon>Chlorobium</taxon>
        <taxon>environmental samples</taxon>
    </lineage>
</organism>
<evidence type="ECO:0000313" key="2">
    <source>
        <dbReference type="EMBL" id="AIA84991.1"/>
    </source>
</evidence>
<dbReference type="EMBL" id="KF117733">
    <property type="protein sequence ID" value="AIA84991.1"/>
    <property type="molecule type" value="Genomic_DNA"/>
</dbReference>